<evidence type="ECO:0000313" key="2">
    <source>
        <dbReference type="EMBL" id="MCV7026040.1"/>
    </source>
</evidence>
<dbReference type="PANTHER" id="PTHR36156:SF2">
    <property type="entry name" value="CUPIN TYPE-2 DOMAIN-CONTAINING PROTEIN"/>
    <property type="match status" value="1"/>
</dbReference>
<evidence type="ECO:0000313" key="3">
    <source>
        <dbReference type="Proteomes" id="UP001207528"/>
    </source>
</evidence>
<dbReference type="InterPro" id="IPR014710">
    <property type="entry name" value="RmlC-like_jellyroll"/>
</dbReference>
<dbReference type="InterPro" id="IPR013096">
    <property type="entry name" value="Cupin_2"/>
</dbReference>
<reference evidence="2" key="1">
    <citation type="submission" date="2020-07" db="EMBL/GenBank/DDBJ databases">
        <authorList>
            <person name="Pettersson B.M.F."/>
            <person name="Behra P.R.K."/>
            <person name="Ramesh M."/>
            <person name="Das S."/>
            <person name="Dasgupta S."/>
            <person name="Kirsebom L.A."/>
        </authorList>
    </citation>
    <scope>NUCLEOTIDE SEQUENCE</scope>
    <source>
        <strain evidence="2">DSM 44203</strain>
    </source>
</reference>
<dbReference type="Gene3D" id="2.60.120.10">
    <property type="entry name" value="Jelly Rolls"/>
    <property type="match status" value="1"/>
</dbReference>
<dbReference type="Gene3D" id="2.20.70.150">
    <property type="match status" value="1"/>
</dbReference>
<accession>A0AAW5SR70</accession>
<name>A0AAW5SR70_MYCNV</name>
<dbReference type="EMBL" id="JACKTI010000058">
    <property type="protein sequence ID" value="MCV7026040.1"/>
    <property type="molecule type" value="Genomic_DNA"/>
</dbReference>
<proteinExistence type="predicted"/>
<dbReference type="RefSeq" id="WP_067388662.1">
    <property type="nucleotide sequence ID" value="NZ_BCTA01000026.1"/>
</dbReference>
<dbReference type="InterPro" id="IPR047142">
    <property type="entry name" value="OryJ/VirC-like"/>
</dbReference>
<dbReference type="Proteomes" id="UP001207528">
    <property type="component" value="Unassembled WGS sequence"/>
</dbReference>
<dbReference type="CDD" id="cd02231">
    <property type="entry name" value="cupin_BLL6423-like"/>
    <property type="match status" value="1"/>
</dbReference>
<dbReference type="PANTHER" id="PTHR36156">
    <property type="entry name" value="SLR2101 PROTEIN"/>
    <property type="match status" value="1"/>
</dbReference>
<dbReference type="Pfam" id="PF07883">
    <property type="entry name" value="Cupin_2"/>
    <property type="match status" value="1"/>
</dbReference>
<sequence length="182" mass="19909">MQVRRVVTGHDSSGKSVFVSDQSVAPVQTMLMPGFENHLLWGSDQTVRFPDDGAMPQWHNYFPPIGGFRFAMLTLPPSHGTQAPGALDIDEAMAEMEEKLPGMLGYMDYTDPGMHTTDTVDFEVVLEGTVVLELDDGAEVTLQPGDTVVQNGTRHRWKNPGDTPARMAVFICGAEHANVPPK</sequence>
<dbReference type="InterPro" id="IPR011051">
    <property type="entry name" value="RmlC_Cupin_sf"/>
</dbReference>
<dbReference type="AlphaFoldDB" id="A0AAW5SR70"/>
<comment type="caution">
    <text evidence="2">The sequence shown here is derived from an EMBL/GenBank/DDBJ whole genome shotgun (WGS) entry which is preliminary data.</text>
</comment>
<gene>
    <name evidence="2" type="ORF">H7I77_22265</name>
</gene>
<evidence type="ECO:0000259" key="1">
    <source>
        <dbReference type="Pfam" id="PF07883"/>
    </source>
</evidence>
<dbReference type="SUPFAM" id="SSF51182">
    <property type="entry name" value="RmlC-like cupins"/>
    <property type="match status" value="1"/>
</dbReference>
<organism evidence="2 3">
    <name type="scientific">Mycolicibacterium novocastrense</name>
    <name type="common">Mycobacterium novocastrense</name>
    <dbReference type="NCBI Taxonomy" id="59813"/>
    <lineage>
        <taxon>Bacteria</taxon>
        <taxon>Bacillati</taxon>
        <taxon>Actinomycetota</taxon>
        <taxon>Actinomycetes</taxon>
        <taxon>Mycobacteriales</taxon>
        <taxon>Mycobacteriaceae</taxon>
        <taxon>Mycolicibacterium</taxon>
    </lineage>
</organism>
<protein>
    <submittedName>
        <fullName evidence="2">Cupin domain-containing protein</fullName>
    </submittedName>
</protein>
<reference evidence="2" key="2">
    <citation type="journal article" date="2022" name="BMC Genomics">
        <title>Comparative genome analysis of mycobacteria focusing on tRNA and non-coding RNA.</title>
        <authorList>
            <person name="Behra P.R.K."/>
            <person name="Pettersson B.M.F."/>
            <person name="Ramesh M."/>
            <person name="Das S."/>
            <person name="Dasgupta S."/>
            <person name="Kirsebom L.A."/>
        </authorList>
    </citation>
    <scope>NUCLEOTIDE SEQUENCE</scope>
    <source>
        <strain evidence="2">DSM 44203</strain>
    </source>
</reference>
<feature type="domain" description="Cupin type-2" evidence="1">
    <location>
        <begin position="115"/>
        <end position="169"/>
    </location>
</feature>